<keyword evidence="1" id="KW-0472">Membrane</keyword>
<evidence type="ECO:0000313" key="3">
    <source>
        <dbReference type="WBParaSite" id="PTRK_0000582000.1"/>
    </source>
</evidence>
<evidence type="ECO:0000313" key="2">
    <source>
        <dbReference type="Proteomes" id="UP000038045"/>
    </source>
</evidence>
<keyword evidence="1" id="KW-1133">Transmembrane helix</keyword>
<dbReference type="AlphaFoldDB" id="A0A0N4ZDY2"/>
<organism evidence="2 3">
    <name type="scientific">Parastrongyloides trichosuri</name>
    <name type="common">Possum-specific nematode worm</name>
    <dbReference type="NCBI Taxonomy" id="131310"/>
    <lineage>
        <taxon>Eukaryota</taxon>
        <taxon>Metazoa</taxon>
        <taxon>Ecdysozoa</taxon>
        <taxon>Nematoda</taxon>
        <taxon>Chromadorea</taxon>
        <taxon>Rhabditida</taxon>
        <taxon>Tylenchina</taxon>
        <taxon>Panagrolaimomorpha</taxon>
        <taxon>Strongyloidoidea</taxon>
        <taxon>Strongyloididae</taxon>
        <taxon>Parastrongyloides</taxon>
    </lineage>
</organism>
<keyword evidence="1" id="KW-0812">Transmembrane</keyword>
<feature type="transmembrane region" description="Helical" evidence="1">
    <location>
        <begin position="20"/>
        <end position="44"/>
    </location>
</feature>
<dbReference type="WBParaSite" id="PTRK_0000582000.1">
    <property type="protein sequence ID" value="PTRK_0000582000.1"/>
    <property type="gene ID" value="PTRK_0000582000"/>
</dbReference>
<evidence type="ECO:0000256" key="1">
    <source>
        <dbReference type="SAM" id="Phobius"/>
    </source>
</evidence>
<dbReference type="Proteomes" id="UP000038045">
    <property type="component" value="Unplaced"/>
</dbReference>
<keyword evidence="2" id="KW-1185">Reference proteome</keyword>
<sequence length="80" mass="8679">MPHDEKVDQTSGLSNEGFVMSMIVGTIVLVIIIVICCVACCLCCNRYRRSYWGFGYGGVYDPVPPPPVGFVAPVNSPIIL</sequence>
<protein>
    <submittedName>
        <fullName evidence="3">Uncharacterized protein</fullName>
    </submittedName>
</protein>
<accession>A0A0N4ZDY2</accession>
<reference evidence="3" key="1">
    <citation type="submission" date="2017-02" db="UniProtKB">
        <authorList>
            <consortium name="WormBaseParasite"/>
        </authorList>
    </citation>
    <scope>IDENTIFICATION</scope>
</reference>
<proteinExistence type="predicted"/>
<name>A0A0N4ZDY2_PARTI</name>